<feature type="compositionally biased region" description="Basic and acidic residues" evidence="1">
    <location>
        <begin position="758"/>
        <end position="776"/>
    </location>
</feature>
<feature type="compositionally biased region" description="Basic and acidic residues" evidence="1">
    <location>
        <begin position="961"/>
        <end position="986"/>
    </location>
</feature>
<feature type="region of interest" description="Disordered" evidence="1">
    <location>
        <begin position="739"/>
        <end position="784"/>
    </location>
</feature>
<keyword evidence="3" id="KW-1185">Reference proteome</keyword>
<feature type="compositionally biased region" description="Low complexity" evidence="1">
    <location>
        <begin position="175"/>
        <end position="189"/>
    </location>
</feature>
<organism evidence="2 3">
    <name type="scientific">Folsomia candida</name>
    <name type="common">Springtail</name>
    <dbReference type="NCBI Taxonomy" id="158441"/>
    <lineage>
        <taxon>Eukaryota</taxon>
        <taxon>Metazoa</taxon>
        <taxon>Ecdysozoa</taxon>
        <taxon>Arthropoda</taxon>
        <taxon>Hexapoda</taxon>
        <taxon>Collembola</taxon>
        <taxon>Entomobryomorpha</taxon>
        <taxon>Isotomoidea</taxon>
        <taxon>Isotomidae</taxon>
        <taxon>Proisotominae</taxon>
        <taxon>Folsomia</taxon>
    </lineage>
</organism>
<feature type="compositionally biased region" description="Basic residues" evidence="1">
    <location>
        <begin position="482"/>
        <end position="499"/>
    </location>
</feature>
<feature type="compositionally biased region" description="Basic residues" evidence="1">
    <location>
        <begin position="1012"/>
        <end position="1026"/>
    </location>
</feature>
<accession>A0A226EQ30</accession>
<feature type="region of interest" description="Disordered" evidence="1">
    <location>
        <begin position="834"/>
        <end position="853"/>
    </location>
</feature>
<evidence type="ECO:0000313" key="3">
    <source>
        <dbReference type="Proteomes" id="UP000198287"/>
    </source>
</evidence>
<reference evidence="2 3" key="1">
    <citation type="submission" date="2015-12" db="EMBL/GenBank/DDBJ databases">
        <title>The genome of Folsomia candida.</title>
        <authorList>
            <person name="Faddeeva A."/>
            <person name="Derks M.F."/>
            <person name="Anvar Y."/>
            <person name="Smit S."/>
            <person name="Van Straalen N."/>
            <person name="Roelofs D."/>
        </authorList>
    </citation>
    <scope>NUCLEOTIDE SEQUENCE [LARGE SCALE GENOMIC DNA]</scope>
    <source>
        <strain evidence="2 3">VU population</strain>
        <tissue evidence="2">Whole body</tissue>
    </source>
</reference>
<evidence type="ECO:0000256" key="1">
    <source>
        <dbReference type="SAM" id="MobiDB-lite"/>
    </source>
</evidence>
<feature type="compositionally biased region" description="Acidic residues" evidence="1">
    <location>
        <begin position="1056"/>
        <end position="1066"/>
    </location>
</feature>
<feature type="compositionally biased region" description="Acidic residues" evidence="1">
    <location>
        <begin position="527"/>
        <end position="539"/>
    </location>
</feature>
<feature type="compositionally biased region" description="Basic residues" evidence="1">
    <location>
        <begin position="345"/>
        <end position="361"/>
    </location>
</feature>
<feature type="region of interest" description="Disordered" evidence="1">
    <location>
        <begin position="432"/>
        <end position="580"/>
    </location>
</feature>
<dbReference type="OrthoDB" id="10661712at2759"/>
<feature type="region of interest" description="Disordered" evidence="1">
    <location>
        <begin position="667"/>
        <end position="727"/>
    </location>
</feature>
<feature type="region of interest" description="Disordered" evidence="1">
    <location>
        <begin position="339"/>
        <end position="397"/>
    </location>
</feature>
<protein>
    <submittedName>
        <fullName evidence="2">Uncharacterized protein</fullName>
    </submittedName>
</protein>
<name>A0A226EQ30_FOLCA</name>
<feature type="compositionally biased region" description="Basic residues" evidence="1">
    <location>
        <begin position="201"/>
        <end position="228"/>
    </location>
</feature>
<feature type="compositionally biased region" description="Pro residues" evidence="1">
    <location>
        <begin position="569"/>
        <end position="580"/>
    </location>
</feature>
<feature type="compositionally biased region" description="Polar residues" evidence="1">
    <location>
        <begin position="678"/>
        <end position="689"/>
    </location>
</feature>
<sequence length="1254" mass="140899">MPGKYLEYIKAGRYVVPVELSFLPSKLVDNVGQEILTSKWVERRHWKEVKAMLKPAVELVGKYNESGTDKISKSHHISFGQEIAFGYSIHLNKDKCPFVAVLDVKHNVWTDDEDGEIDENSGIADFGGRHKNFTPTKCYIRGCVTKKSGSQVEDGKKIRKELGVKNDDVRNYFQTSPSSSGSTTLFSVTNQPGMATYEKPHKIKTVNRKRNKSTKNKRRSTNSSHIRHVRDYSSSEESLMDLPPPGSSLSWPLAATSPAVKLGGTMSNTTVAPQQCSPIELPTELDILDSIDVDIDGTPVGGDILSDSVDEVFSSSSLFRNWIEDDDEDFDEELPDIEETEASVHHHTSRKPKRSAGNRRKFGSDKSKSPAKNTLTSGLPDIDDTNKRGRAKRKRNVAIVEPMKPMKSTSTGQMSFEEAVGAMSVPAINVTERKKRARSTGSPTMDRNRFRNNANSAIEIVGEDTEMPNNSDARSSQGSADKRKRKDVKQKRHTRKRRGSSPLNDRLTPSPFPESPEEDVDIRHDDPDEVDDEDDDEDSYSGSEPEMPVLVKMVPSSDDDQSNSAMTPPESPGTVPPLEPAEPSMIITVQQSEKVRRSLSPDIADHCVHSIHTTVHRQLSKNFSISDHSQNLNSYKSSSQIITKILHYHASDSDDITSESAYRKTPIRRKRRKKLVPGSSTTSAFNSAHQRIYNKFPRERTSVSPSKQTGDAQTQTTFTVPSILDIGERNHPRDQIAEVSETAPSSNVPEKTSAIAVKTERTSQSDNDSDHVREEASSGEDDDDVLFAGQYFAIPVVTLDSPKRSVDQYEDEDDEELFSFDRPASVKIECQSINSVDHPSNPPEVEHNSVNNDEAMIGDDDGYEYSFDFVARSRNKAHVISRTGGPQGSDNVVNALSDNPVMVEIQVSSESDNHRDNDECNHQRVENLSTFQLMNHPGTLRAGFGFLNKVMSNNGKRDNIYKRFGLDKREKKKHNEQSSRKQKDDSDLMPPPPAKRPASPDICSLNPEQWLKKSKSTRPKHHKNNDHHHSLEMNRAGSPIPGPSTGIRASPMTNFDVDDSDDDDSDDHYPKGVGPYWREFMSRAQEPQTEYQPRGDEYDLTQASQCMPAVVQDYAEKSRTYKKHTKNIEDMTSDQFKQHFEIIRPQIMDIVEGKEESLRNQLYCNKSHQDIRTLKSLNVITPFHEEHGNTLNTWLYDLLLPYSASTLKCADYVNYVTRPEAFIRIYALVNEISRQTAEKEMLAGPCYEGPYKDS</sequence>
<dbReference type="AlphaFoldDB" id="A0A226EQ30"/>
<evidence type="ECO:0000313" key="2">
    <source>
        <dbReference type="EMBL" id="OXA59599.1"/>
    </source>
</evidence>
<dbReference type="EMBL" id="LNIX01000002">
    <property type="protein sequence ID" value="OXA59599.1"/>
    <property type="molecule type" value="Genomic_DNA"/>
</dbReference>
<feature type="compositionally biased region" description="Polar residues" evidence="1">
    <location>
        <begin position="467"/>
        <end position="479"/>
    </location>
</feature>
<feature type="region of interest" description="Disordered" evidence="1">
    <location>
        <begin position="173"/>
        <end position="246"/>
    </location>
</feature>
<proteinExistence type="predicted"/>
<comment type="caution">
    <text evidence="2">The sequence shown here is derived from an EMBL/GenBank/DDBJ whole genome shotgun (WGS) entry which is preliminary data.</text>
</comment>
<feature type="region of interest" description="Disordered" evidence="1">
    <location>
        <begin position="961"/>
        <end position="1075"/>
    </location>
</feature>
<dbReference type="Proteomes" id="UP000198287">
    <property type="component" value="Unassembled WGS sequence"/>
</dbReference>
<feature type="compositionally biased region" description="Polar residues" evidence="1">
    <location>
        <begin position="702"/>
        <end position="720"/>
    </location>
</feature>
<gene>
    <name evidence="2" type="ORF">Fcan01_05889</name>
</gene>
<feature type="compositionally biased region" description="Polar residues" evidence="1">
    <location>
        <begin position="439"/>
        <end position="456"/>
    </location>
</feature>